<dbReference type="SUPFAM" id="SSF53850">
    <property type="entry name" value="Periplasmic binding protein-like II"/>
    <property type="match status" value="1"/>
</dbReference>
<name>A0ABU8TFG6_9HYPH</name>
<dbReference type="RefSeq" id="WP_340272381.1">
    <property type="nucleotide sequence ID" value="NZ_JBAKIA010000001.1"/>
</dbReference>
<evidence type="ECO:0000313" key="2">
    <source>
        <dbReference type="EMBL" id="MEJ8472889.1"/>
    </source>
</evidence>
<reference evidence="2 3" key="1">
    <citation type="submission" date="2024-02" db="EMBL/GenBank/DDBJ databases">
        <title>Roseibium algae sp. nov., isolated from marine alga (Grateloupia sp.), showing potential in myo-inositol conversion.</title>
        <authorList>
            <person name="Wang Y."/>
        </authorList>
    </citation>
    <scope>NUCLEOTIDE SEQUENCE [LARGE SCALE GENOMIC DNA]</scope>
    <source>
        <strain evidence="2 3">H3510</strain>
    </source>
</reference>
<dbReference type="PANTHER" id="PTHR30006:SF25">
    <property type="entry name" value="PHOSPHOGLYCERATE TRANSPORT REGULATORY PROTEIN PGTC"/>
    <property type="match status" value="1"/>
</dbReference>
<organism evidence="2 3">
    <name type="scientific">Roseibium algae</name>
    <dbReference type="NCBI Taxonomy" id="3123038"/>
    <lineage>
        <taxon>Bacteria</taxon>
        <taxon>Pseudomonadati</taxon>
        <taxon>Pseudomonadota</taxon>
        <taxon>Alphaproteobacteria</taxon>
        <taxon>Hyphomicrobiales</taxon>
        <taxon>Stappiaceae</taxon>
        <taxon>Roseibium</taxon>
    </lineage>
</organism>
<dbReference type="PANTHER" id="PTHR30006">
    <property type="entry name" value="THIAMINE-BINDING PERIPLASMIC PROTEIN-RELATED"/>
    <property type="match status" value="1"/>
</dbReference>
<keyword evidence="3" id="KW-1185">Reference proteome</keyword>
<dbReference type="Gene3D" id="3.40.190.10">
    <property type="entry name" value="Periplasmic binding protein-like II"/>
    <property type="match status" value="2"/>
</dbReference>
<evidence type="ECO:0000313" key="3">
    <source>
        <dbReference type="Proteomes" id="UP001385499"/>
    </source>
</evidence>
<evidence type="ECO:0000256" key="1">
    <source>
        <dbReference type="ARBA" id="ARBA00022729"/>
    </source>
</evidence>
<comment type="caution">
    <text evidence="2">The sequence shown here is derived from an EMBL/GenBank/DDBJ whole genome shotgun (WGS) entry which is preliminary data.</text>
</comment>
<dbReference type="Pfam" id="PF13343">
    <property type="entry name" value="SBP_bac_6"/>
    <property type="match status" value="1"/>
</dbReference>
<dbReference type="EMBL" id="JBAKIA010000001">
    <property type="protein sequence ID" value="MEJ8472889.1"/>
    <property type="molecule type" value="Genomic_DNA"/>
</dbReference>
<protein>
    <submittedName>
        <fullName evidence="2">ABC transporter substrate-binding protein</fullName>
    </submittedName>
</protein>
<proteinExistence type="predicted"/>
<sequence>MRLSNLLALSVMLFGYMFMPVLAQEMTRQFGSVEPTRSLIIRSTTDISVFGSVVEAFLDTQPGLAITYEQWGSNDLFELSLSECREDVPGADLIISSGVHQMVKLVNEACALTHRSVQTSGMQSVLRWRDQLWGITREPAVMVYNRALVPSFEVPQSRFDLLDLLRPSLSRYAGRVATYDIERSGLGYLFAFSDSREATTFGALLESFGRTGVVATCCSAEIIEGVAEGTYLIAYNVLGSYARSLSRNDDRIGIVLPQDYTLVLSRALMVPKQARNSADATRFLDFLLSPLGQAELRRVLLWSPLLDDEGESVSETSLRPIGLSPSLLVSLDKQKREQFIKRWRSSFP</sequence>
<accession>A0ABU8TFG6</accession>
<gene>
    <name evidence="2" type="ORF">V6575_02210</name>
</gene>
<dbReference type="Proteomes" id="UP001385499">
    <property type="component" value="Unassembled WGS sequence"/>
</dbReference>
<keyword evidence="1" id="KW-0732">Signal</keyword>